<keyword evidence="2" id="KW-1185">Reference proteome</keyword>
<gene>
    <name evidence="1" type="ORF">DPEC_G00298290</name>
</gene>
<protein>
    <submittedName>
        <fullName evidence="1">Uncharacterized protein</fullName>
    </submittedName>
</protein>
<reference evidence="1" key="1">
    <citation type="submission" date="2021-05" db="EMBL/GenBank/DDBJ databases">
        <authorList>
            <person name="Pan Q."/>
            <person name="Jouanno E."/>
            <person name="Zahm M."/>
            <person name="Klopp C."/>
            <person name="Cabau C."/>
            <person name="Louis A."/>
            <person name="Berthelot C."/>
            <person name="Parey E."/>
            <person name="Roest Crollius H."/>
            <person name="Montfort J."/>
            <person name="Robinson-Rechavi M."/>
            <person name="Bouchez O."/>
            <person name="Lampietro C."/>
            <person name="Lopez Roques C."/>
            <person name="Donnadieu C."/>
            <person name="Postlethwait J."/>
            <person name="Bobe J."/>
            <person name="Dillon D."/>
            <person name="Chandos A."/>
            <person name="von Hippel F."/>
            <person name="Guiguen Y."/>
        </authorList>
    </citation>
    <scope>NUCLEOTIDE SEQUENCE</scope>
    <source>
        <strain evidence="1">YG-Jan2019</strain>
    </source>
</reference>
<sequence>MIAGDEGVTRNPRIEECRERPRLKSHPNPRRLLLLSTGPRRSGCDKSTSAALREQFQMQPETMRAAWYLPRLPPNPLNQSRAHPKVHNSPGSLSGHSGYTNQRQPAHGTEMVAVGLEDGGASWFSATRRWRVSCRVRVALSCLALPGPALAPPVAPPAL</sequence>
<accession>A0ACC2FFW7</accession>
<evidence type="ECO:0000313" key="2">
    <source>
        <dbReference type="Proteomes" id="UP001157502"/>
    </source>
</evidence>
<organism evidence="1 2">
    <name type="scientific">Dallia pectoralis</name>
    <name type="common">Alaska blackfish</name>
    <dbReference type="NCBI Taxonomy" id="75939"/>
    <lineage>
        <taxon>Eukaryota</taxon>
        <taxon>Metazoa</taxon>
        <taxon>Chordata</taxon>
        <taxon>Craniata</taxon>
        <taxon>Vertebrata</taxon>
        <taxon>Euteleostomi</taxon>
        <taxon>Actinopterygii</taxon>
        <taxon>Neopterygii</taxon>
        <taxon>Teleostei</taxon>
        <taxon>Protacanthopterygii</taxon>
        <taxon>Esociformes</taxon>
        <taxon>Umbridae</taxon>
        <taxon>Dallia</taxon>
    </lineage>
</organism>
<evidence type="ECO:0000313" key="1">
    <source>
        <dbReference type="EMBL" id="KAJ7990241.1"/>
    </source>
</evidence>
<dbReference type="Proteomes" id="UP001157502">
    <property type="component" value="Chromosome 28"/>
</dbReference>
<comment type="caution">
    <text evidence="1">The sequence shown here is derived from an EMBL/GenBank/DDBJ whole genome shotgun (WGS) entry which is preliminary data.</text>
</comment>
<dbReference type="EMBL" id="CM055755">
    <property type="protein sequence ID" value="KAJ7990241.1"/>
    <property type="molecule type" value="Genomic_DNA"/>
</dbReference>
<proteinExistence type="predicted"/>
<name>A0ACC2FFW7_DALPE</name>